<dbReference type="Proteomes" id="UP000036932">
    <property type="component" value="Unassembled WGS sequence"/>
</dbReference>
<proteinExistence type="predicted"/>
<accession>A0A0M1N446</accession>
<dbReference type="PATRIC" id="fig|1705565.3.peg.674"/>
<sequence>MQSNSHGHVDEAVISTIAQCCNKDVSEIRLDHSLANDLDVDSILFLELLFALEERFGFQMDVDDLHPEKFRSVQSVIRFVAGKIAA</sequence>
<dbReference type="Gene3D" id="1.10.1200.10">
    <property type="entry name" value="ACP-like"/>
    <property type="match status" value="1"/>
</dbReference>
<evidence type="ECO:0000313" key="2">
    <source>
        <dbReference type="EMBL" id="KOR76759.1"/>
    </source>
</evidence>
<protein>
    <recommendedName>
        <fullName evidence="1">Carrier domain-containing protein</fullName>
    </recommendedName>
</protein>
<evidence type="ECO:0000313" key="3">
    <source>
        <dbReference type="Proteomes" id="UP000036932"/>
    </source>
</evidence>
<dbReference type="InterPro" id="IPR036736">
    <property type="entry name" value="ACP-like_sf"/>
</dbReference>
<comment type="caution">
    <text evidence="2">The sequence shown here is derived from an EMBL/GenBank/DDBJ whole genome shotgun (WGS) entry which is preliminary data.</text>
</comment>
<evidence type="ECO:0000259" key="1">
    <source>
        <dbReference type="PROSITE" id="PS50075"/>
    </source>
</evidence>
<reference evidence="3" key="1">
    <citation type="submission" date="2015-08" db="EMBL/GenBank/DDBJ databases">
        <title>Genome sequencing project for genomic taxonomy and phylogenomics of Bacillus-like bacteria.</title>
        <authorList>
            <person name="Liu B."/>
            <person name="Wang J."/>
            <person name="Zhu Y."/>
            <person name="Liu G."/>
            <person name="Chen Q."/>
            <person name="Chen Z."/>
            <person name="Lan J."/>
            <person name="Che J."/>
            <person name="Ge C."/>
            <person name="Shi H."/>
            <person name="Pan Z."/>
            <person name="Liu X."/>
        </authorList>
    </citation>
    <scope>NUCLEOTIDE SEQUENCE [LARGE SCALE GENOMIC DNA]</scope>
    <source>
        <strain evidence="3">FJAT-22460</strain>
    </source>
</reference>
<dbReference type="PROSITE" id="PS50075">
    <property type="entry name" value="CARRIER"/>
    <property type="match status" value="1"/>
</dbReference>
<gene>
    <name evidence="2" type="ORF">AM231_22720</name>
</gene>
<dbReference type="EMBL" id="LIUT01000006">
    <property type="protein sequence ID" value="KOR76759.1"/>
    <property type="molecule type" value="Genomic_DNA"/>
</dbReference>
<dbReference type="InterPro" id="IPR009081">
    <property type="entry name" value="PP-bd_ACP"/>
</dbReference>
<dbReference type="RefSeq" id="WP_054404641.1">
    <property type="nucleotide sequence ID" value="NZ_LIUT01000006.1"/>
</dbReference>
<keyword evidence="3" id="KW-1185">Reference proteome</keyword>
<dbReference type="AlphaFoldDB" id="A0A0M1N446"/>
<dbReference type="OrthoDB" id="2651967at2"/>
<dbReference type="SUPFAM" id="SSF47336">
    <property type="entry name" value="ACP-like"/>
    <property type="match status" value="1"/>
</dbReference>
<dbReference type="Pfam" id="PF00550">
    <property type="entry name" value="PP-binding"/>
    <property type="match status" value="1"/>
</dbReference>
<organism evidence="2 3">
    <name type="scientific">Paenibacillus solani</name>
    <dbReference type="NCBI Taxonomy" id="1705565"/>
    <lineage>
        <taxon>Bacteria</taxon>
        <taxon>Bacillati</taxon>
        <taxon>Bacillota</taxon>
        <taxon>Bacilli</taxon>
        <taxon>Bacillales</taxon>
        <taxon>Paenibacillaceae</taxon>
        <taxon>Paenibacillus</taxon>
    </lineage>
</organism>
<feature type="domain" description="Carrier" evidence="1">
    <location>
        <begin position="7"/>
        <end position="84"/>
    </location>
</feature>
<name>A0A0M1N446_9BACL</name>